<feature type="binding site" evidence="3">
    <location>
        <position position="163"/>
    </location>
    <ligand>
        <name>Mn(2+)</name>
        <dbReference type="ChEBI" id="CHEBI:29035"/>
        <label>2</label>
    </ligand>
</feature>
<feature type="binding site" evidence="3">
    <location>
        <position position="104"/>
    </location>
    <ligand>
        <name>Mn(2+)</name>
        <dbReference type="ChEBI" id="CHEBI:29035"/>
        <label>2</label>
    </ligand>
</feature>
<evidence type="ECO:0000313" key="6">
    <source>
        <dbReference type="Proteomes" id="UP000236884"/>
    </source>
</evidence>
<dbReference type="PANTHER" id="PTHR11014">
    <property type="entry name" value="PEPTIDASE M20 FAMILY MEMBER"/>
    <property type="match status" value="1"/>
</dbReference>
<dbReference type="SUPFAM" id="SSF53187">
    <property type="entry name" value="Zn-dependent exopeptidases"/>
    <property type="match status" value="1"/>
</dbReference>
<dbReference type="InterPro" id="IPR002933">
    <property type="entry name" value="Peptidase_M20"/>
</dbReference>
<protein>
    <submittedName>
        <fullName evidence="5">Putative hydrolase YxeP</fullName>
        <ecNumber evidence="5">3.-.-.-</ecNumber>
    </submittedName>
</protein>
<dbReference type="OrthoDB" id="9777385at2"/>
<sequence>MPTLPRIDSFADELTAIRRDLHAHPEIGFEEKRTSGIVAEKLAGWGIEVHRGIGGTGVVGVLKGKGGGSKRIGLRADMDALPMEENTNLPWRSTVPGRFHGCGHDGHTTILLGAARYLAETKDFDGTVHFIFQPAEEGLGGARAMLKDGLFEKFPCDEVYGLHNAPDLEHGVVAISPGPAMAGADFFDITITGFGAHGAMPKRSRDPVVIAMNLGQALQSIVSRNVTPTEAAVLSITQIHAGSAYNVIPNEAKLAGTVRMFDAGVRKMIQDRMRKICAGIAQAFEVEVKCEIRDIFSVLDNTEEHSKVIAEVARGVVEPKDVIVRKTPKMGSEDFADMLMRVPGAYFWLGHDGSVPVHNPGFVLDDKILPVGASMFARIVETRLPLGA</sequence>
<dbReference type="AlphaFoldDB" id="A0A0S3PS74"/>
<comment type="cofactor">
    <cofactor evidence="3">
        <name>Mn(2+)</name>
        <dbReference type="ChEBI" id="CHEBI:29035"/>
    </cofactor>
    <text evidence="3">The Mn(2+) ion enhances activity.</text>
</comment>
<dbReference type="Pfam" id="PF01546">
    <property type="entry name" value="Peptidase_M20"/>
    <property type="match status" value="1"/>
</dbReference>
<dbReference type="KEGG" id="vgo:GJW-30_1_01283"/>
<evidence type="ECO:0000256" key="3">
    <source>
        <dbReference type="PIRSR" id="PIRSR005962-1"/>
    </source>
</evidence>
<proteinExistence type="inferred from homology"/>
<accession>A0A0S3PS74</accession>
<keyword evidence="2 5" id="KW-0378">Hydrolase</keyword>
<dbReference type="FunFam" id="3.30.70.360:FF:000014">
    <property type="entry name" value="N-acyl-L-amino acid amidohydrolase"/>
    <property type="match status" value="1"/>
</dbReference>
<evidence type="ECO:0000259" key="4">
    <source>
        <dbReference type="Pfam" id="PF07687"/>
    </source>
</evidence>
<dbReference type="GO" id="GO:0016787">
    <property type="term" value="F:hydrolase activity"/>
    <property type="evidence" value="ECO:0007669"/>
    <property type="project" value="UniProtKB-KW"/>
</dbReference>
<keyword evidence="6" id="KW-1185">Reference proteome</keyword>
<feature type="binding site" evidence="3">
    <location>
        <position position="358"/>
    </location>
    <ligand>
        <name>Mn(2+)</name>
        <dbReference type="ChEBI" id="CHEBI:29035"/>
        <label>2</label>
    </ligand>
</feature>
<dbReference type="PIRSF" id="PIRSF005962">
    <property type="entry name" value="Pept_M20D_amidohydro"/>
    <property type="match status" value="1"/>
</dbReference>
<dbReference type="SUPFAM" id="SSF55031">
    <property type="entry name" value="Bacterial exopeptidase dimerisation domain"/>
    <property type="match status" value="1"/>
</dbReference>
<feature type="binding site" evidence="3">
    <location>
        <position position="102"/>
    </location>
    <ligand>
        <name>Mn(2+)</name>
        <dbReference type="ChEBI" id="CHEBI:29035"/>
        <label>2</label>
    </ligand>
</feature>
<dbReference type="EC" id="3.-.-.-" evidence="5"/>
<feature type="domain" description="Peptidase M20 dimerisation" evidence="4">
    <location>
        <begin position="183"/>
        <end position="278"/>
    </location>
</feature>
<evidence type="ECO:0000256" key="1">
    <source>
        <dbReference type="ARBA" id="ARBA00006153"/>
    </source>
</evidence>
<reference evidence="5 6" key="1">
    <citation type="submission" date="2015-08" db="EMBL/GenBank/DDBJ databases">
        <title>Investigation of the bacterial diversity of lava forest soil.</title>
        <authorList>
            <person name="Lee J.S."/>
        </authorList>
    </citation>
    <scope>NUCLEOTIDE SEQUENCE [LARGE SCALE GENOMIC DNA]</scope>
    <source>
        <strain evidence="5 6">GJW-30</strain>
    </source>
</reference>
<dbReference type="Gene3D" id="3.40.630.10">
    <property type="entry name" value="Zn peptidases"/>
    <property type="match status" value="1"/>
</dbReference>
<organism evidence="5 6">
    <name type="scientific">Variibacter gotjawalensis</name>
    <dbReference type="NCBI Taxonomy" id="1333996"/>
    <lineage>
        <taxon>Bacteria</taxon>
        <taxon>Pseudomonadati</taxon>
        <taxon>Pseudomonadota</taxon>
        <taxon>Alphaproteobacteria</taxon>
        <taxon>Hyphomicrobiales</taxon>
        <taxon>Nitrobacteraceae</taxon>
        <taxon>Variibacter</taxon>
    </lineage>
</organism>
<evidence type="ECO:0000313" key="5">
    <source>
        <dbReference type="EMBL" id="BAT58756.1"/>
    </source>
</evidence>
<evidence type="ECO:0000256" key="2">
    <source>
        <dbReference type="ARBA" id="ARBA00022801"/>
    </source>
</evidence>
<keyword evidence="3" id="KW-0479">Metal-binding</keyword>
<name>A0A0S3PS74_9BRAD</name>
<gene>
    <name evidence="5" type="primary">yxeP_1</name>
    <name evidence="5" type="ORF">GJW-30_1_01283</name>
</gene>
<dbReference type="Pfam" id="PF07687">
    <property type="entry name" value="M20_dimer"/>
    <property type="match status" value="1"/>
</dbReference>
<dbReference type="InterPro" id="IPR017439">
    <property type="entry name" value="Amidohydrolase"/>
</dbReference>
<comment type="similarity">
    <text evidence="1">Belongs to the peptidase M20 family.</text>
</comment>
<dbReference type="Gene3D" id="3.30.70.360">
    <property type="match status" value="1"/>
</dbReference>
<dbReference type="Proteomes" id="UP000236884">
    <property type="component" value="Chromosome"/>
</dbReference>
<dbReference type="InterPro" id="IPR036264">
    <property type="entry name" value="Bact_exopeptidase_dim_dom"/>
</dbReference>
<dbReference type="EMBL" id="AP014946">
    <property type="protein sequence ID" value="BAT58756.1"/>
    <property type="molecule type" value="Genomic_DNA"/>
</dbReference>
<dbReference type="NCBIfam" id="TIGR01891">
    <property type="entry name" value="amidohydrolases"/>
    <property type="match status" value="1"/>
</dbReference>
<keyword evidence="3" id="KW-0464">Manganese</keyword>
<dbReference type="PANTHER" id="PTHR11014:SF63">
    <property type="entry name" value="METALLOPEPTIDASE, PUTATIVE (AFU_ORTHOLOGUE AFUA_6G09600)-RELATED"/>
    <property type="match status" value="1"/>
</dbReference>
<dbReference type="InterPro" id="IPR011650">
    <property type="entry name" value="Peptidase_M20_dimer"/>
</dbReference>
<dbReference type="GO" id="GO:0046872">
    <property type="term" value="F:metal ion binding"/>
    <property type="evidence" value="ECO:0007669"/>
    <property type="project" value="UniProtKB-KW"/>
</dbReference>
<dbReference type="CDD" id="cd05666">
    <property type="entry name" value="M20_Acy1-like"/>
    <property type="match status" value="1"/>
</dbReference>
<dbReference type="RefSeq" id="WP_096353156.1">
    <property type="nucleotide sequence ID" value="NZ_AP014946.1"/>
</dbReference>
<feature type="binding site" evidence="3">
    <location>
        <position position="137"/>
    </location>
    <ligand>
        <name>Mn(2+)</name>
        <dbReference type="ChEBI" id="CHEBI:29035"/>
        <label>2</label>
    </ligand>
</feature>